<proteinExistence type="predicted"/>
<dbReference type="InterPro" id="IPR036596">
    <property type="entry name" value="Cyt-C_aa3_sf"/>
</dbReference>
<dbReference type="SUPFAM" id="SSF81469">
    <property type="entry name" value="Bacterial aa3 type cytochrome c oxidase subunit IV"/>
    <property type="match status" value="1"/>
</dbReference>
<dbReference type="InterPro" id="IPR012422">
    <property type="entry name" value="Cyt_c_oxidase_su4_bac-aa3"/>
</dbReference>
<dbReference type="RefSeq" id="WP_282217606.1">
    <property type="nucleotide sequence ID" value="NZ_CP118246.1"/>
</dbReference>
<evidence type="ECO:0000259" key="2">
    <source>
        <dbReference type="Pfam" id="PF07835"/>
    </source>
</evidence>
<keyword evidence="4" id="KW-1185">Reference proteome</keyword>
<evidence type="ECO:0000256" key="1">
    <source>
        <dbReference type="SAM" id="Phobius"/>
    </source>
</evidence>
<sequence>MANKHEPLPPLVHESAMDYKQHEQTYNGFVSLIKYSIITTAVVVVILYFLVQP</sequence>
<keyword evidence="1" id="KW-0472">Membrane</keyword>
<name>A0ABY7YJB0_9HYPH</name>
<gene>
    <name evidence="3" type="ORF">PSQ19_09940</name>
</gene>
<dbReference type="EMBL" id="CP118246">
    <property type="protein sequence ID" value="WDR01195.1"/>
    <property type="molecule type" value="Genomic_DNA"/>
</dbReference>
<organism evidence="3 4">
    <name type="scientific">Devosia algicola</name>
    <dbReference type="NCBI Taxonomy" id="3026418"/>
    <lineage>
        <taxon>Bacteria</taxon>
        <taxon>Pseudomonadati</taxon>
        <taxon>Pseudomonadota</taxon>
        <taxon>Alphaproteobacteria</taxon>
        <taxon>Hyphomicrobiales</taxon>
        <taxon>Devosiaceae</taxon>
        <taxon>Devosia</taxon>
    </lineage>
</organism>
<feature type="transmembrane region" description="Helical" evidence="1">
    <location>
        <begin position="32"/>
        <end position="51"/>
    </location>
</feature>
<reference evidence="3 4" key="1">
    <citation type="submission" date="2023-02" db="EMBL/GenBank/DDBJ databases">
        <title>Devosia algicola sp. nov., isolated from the phycosphere of marine algae.</title>
        <authorList>
            <person name="Kim J.M."/>
            <person name="Lee J.K."/>
            <person name="Choi B.J."/>
            <person name="Bayburt H."/>
            <person name="Jeon C.O."/>
        </authorList>
    </citation>
    <scope>NUCLEOTIDE SEQUENCE [LARGE SCALE GENOMIC DNA]</scope>
    <source>
        <strain evidence="3 4">G20-9</strain>
    </source>
</reference>
<protein>
    <submittedName>
        <fullName evidence="3">Aa3-type cytochrome c oxidase subunit IV</fullName>
    </submittedName>
</protein>
<keyword evidence="1" id="KW-1133">Transmembrane helix</keyword>
<keyword evidence="1" id="KW-0812">Transmembrane</keyword>
<feature type="domain" description="Cytochrome c oxidase subunit IV bacterial aa3 type" evidence="2">
    <location>
        <begin position="16"/>
        <end position="49"/>
    </location>
</feature>
<accession>A0ABY7YJB0</accession>
<dbReference type="Pfam" id="PF07835">
    <property type="entry name" value="COX4_pro_2"/>
    <property type="match status" value="1"/>
</dbReference>
<evidence type="ECO:0000313" key="4">
    <source>
        <dbReference type="Proteomes" id="UP001220530"/>
    </source>
</evidence>
<dbReference type="Gene3D" id="1.20.5.160">
    <property type="entry name" value="Bacterial aa3 type cytochrome c oxidase subunit IV"/>
    <property type="match status" value="1"/>
</dbReference>
<dbReference type="Proteomes" id="UP001220530">
    <property type="component" value="Chromosome"/>
</dbReference>
<evidence type="ECO:0000313" key="3">
    <source>
        <dbReference type="EMBL" id="WDR01195.1"/>
    </source>
</evidence>